<organism evidence="1 2">
    <name type="scientific">Oribacterium parvum</name>
    <dbReference type="NCBI Taxonomy" id="1501329"/>
    <lineage>
        <taxon>Bacteria</taxon>
        <taxon>Bacillati</taxon>
        <taxon>Bacillota</taxon>
        <taxon>Clostridia</taxon>
        <taxon>Lachnospirales</taxon>
        <taxon>Lachnospiraceae</taxon>
        <taxon>Oribacterium</taxon>
    </lineage>
</organism>
<dbReference type="EMBL" id="JABZRD010000473">
    <property type="protein sequence ID" value="MBF1284335.1"/>
    <property type="molecule type" value="Genomic_DNA"/>
</dbReference>
<evidence type="ECO:0000313" key="1">
    <source>
        <dbReference type="EMBL" id="MBF1284335.1"/>
    </source>
</evidence>
<evidence type="ECO:0000313" key="2">
    <source>
        <dbReference type="Proteomes" id="UP000709351"/>
    </source>
</evidence>
<gene>
    <name evidence="1" type="ORF">HXM93_07390</name>
</gene>
<proteinExistence type="predicted"/>
<protein>
    <submittedName>
        <fullName evidence="1">Uroporphyrinogen decarboxylase</fullName>
    </submittedName>
</protein>
<comment type="caution">
    <text evidence="1">The sequence shown here is derived from an EMBL/GenBank/DDBJ whole genome shotgun (WGS) entry which is preliminary data.</text>
</comment>
<dbReference type="Gene3D" id="3.20.20.210">
    <property type="match status" value="1"/>
</dbReference>
<dbReference type="SUPFAM" id="SSF51726">
    <property type="entry name" value="UROD/MetE-like"/>
    <property type="match status" value="1"/>
</dbReference>
<dbReference type="InterPro" id="IPR038071">
    <property type="entry name" value="UROD/MetE-like_sf"/>
</dbReference>
<accession>A0A930DTJ2</accession>
<reference evidence="1" key="1">
    <citation type="submission" date="2020-04" db="EMBL/GenBank/DDBJ databases">
        <title>Deep metagenomics examines the oral microbiome during advanced dental caries in children, revealing novel taxa and co-occurrences with host molecules.</title>
        <authorList>
            <person name="Baker J.L."/>
            <person name="Morton J.T."/>
            <person name="Dinis M."/>
            <person name="Alvarez R."/>
            <person name="Tran N.C."/>
            <person name="Knight R."/>
            <person name="Edlund A."/>
        </authorList>
    </citation>
    <scope>NUCLEOTIDE SEQUENCE</scope>
    <source>
        <strain evidence="1">JCVI_24_bin.2</strain>
    </source>
</reference>
<name>A0A930DTJ2_9FIRM</name>
<dbReference type="AlphaFoldDB" id="A0A930DTJ2"/>
<sequence length="337" mass="39345">MENRKELMNAFLANEEGERVIGGFWHHFVSFHNHYGWEDPSIMRTVVAEQKKYIDEAKPDFIKIMSDGFFGHPSLCKSTITTLEQLKEVQSVGENHPWIQAQVDYVKEICAHAGKDVYKYYNIFSPLQYIRLRFEEYDEDFTKFTRLFKEDPKAMIMVAKRIAEDTKALVKRLFTETDVDGIYYSVQCVQDKSFTEEVHKERVQPLDLEVLNEILQYTDNVLLHICGYGKYTNHLEWYKDYPVKAFNWAIYSENISLAEGKKILNNKPVFGGFDNAEGSLLYTGTREEIKKEIYRILDESGTKGVGLGADCTIREDIDLERLQWIKDISAEYAKEKK</sequence>
<dbReference type="Proteomes" id="UP000709351">
    <property type="component" value="Unassembled WGS sequence"/>
</dbReference>